<proteinExistence type="predicted"/>
<organism evidence="1 2">
    <name type="scientific">Lactococcus phage LW31</name>
    <dbReference type="NCBI Taxonomy" id="1965478"/>
    <lineage>
        <taxon>Viruses</taxon>
        <taxon>Duplodnaviria</taxon>
        <taxon>Heunggongvirae</taxon>
        <taxon>Uroviricota</taxon>
        <taxon>Caudoviricetes</taxon>
        <taxon>Teubervirus</taxon>
        <taxon>Teubervirus LW31</taxon>
    </lineage>
</organism>
<sequence length="145" mass="16308">MTTKNKPAYPGSTAISIKEYFTLPIEERTKVLQSYIEIHNGVSDDMQSKYTPKEVDEMLRRNQEVNITIYTQLTEMSKLMGDMAGIIANNADKFEGTDIDQYGHTVHTMLEQVRMLTVGMVAEYEGDLDTQLSASEALIYTLGGE</sequence>
<keyword evidence="2" id="KW-1185">Reference proteome</keyword>
<evidence type="ECO:0000313" key="2">
    <source>
        <dbReference type="Proteomes" id="UP000224502"/>
    </source>
</evidence>
<reference evidence="1 2" key="1">
    <citation type="journal article" date="2017" name="Viruses">
        <title>Phage Biodiversity in Artisanal Cheese Wheys Reflects the Complexity of the Fermentation Process.</title>
        <authorList>
            <person name="Mahony J."/>
            <person name="Moscarelli A."/>
            <person name="Kelleher P."/>
            <person name="Lugli G.A."/>
            <person name="Ventura M."/>
            <person name="Settanni L."/>
            <person name="van Sinderen D."/>
        </authorList>
    </citation>
    <scope>NUCLEOTIDE SEQUENCE [LARGE SCALE GENOMIC DNA]</scope>
</reference>
<gene>
    <name evidence="1" type="ORF">LW31_033</name>
</gene>
<evidence type="ECO:0000313" key="1">
    <source>
        <dbReference type="EMBL" id="ARM65635.1"/>
    </source>
</evidence>
<dbReference type="EMBL" id="KY554762">
    <property type="protein sequence ID" value="ARM65635.1"/>
    <property type="molecule type" value="Genomic_DNA"/>
</dbReference>
<protein>
    <submittedName>
        <fullName evidence="1">Uncharacterized protein</fullName>
    </submittedName>
</protein>
<dbReference type="Proteomes" id="UP000224502">
    <property type="component" value="Segment"/>
</dbReference>
<name>A0A1W6JHF3_9CAUD</name>
<accession>A0A1W6JHF3</accession>